<dbReference type="PANTHER" id="PTHR15020">
    <property type="entry name" value="FLAVIN REDUCTASE-RELATED"/>
    <property type="match status" value="1"/>
</dbReference>
<keyword evidence="3" id="KW-1185">Reference proteome</keyword>
<evidence type="ECO:0000259" key="1">
    <source>
        <dbReference type="Pfam" id="PF13460"/>
    </source>
</evidence>
<accession>A0ABZ0W0C2</accession>
<dbReference type="EMBL" id="CP139859">
    <property type="protein sequence ID" value="WQC02664.1"/>
    <property type="molecule type" value="Genomic_DNA"/>
</dbReference>
<dbReference type="InterPro" id="IPR016040">
    <property type="entry name" value="NAD(P)-bd_dom"/>
</dbReference>
<dbReference type="Gene3D" id="3.40.50.720">
    <property type="entry name" value="NAD(P)-binding Rossmann-like Domain"/>
    <property type="match status" value="1"/>
</dbReference>
<evidence type="ECO:0000313" key="3">
    <source>
        <dbReference type="Proteomes" id="UP001322481"/>
    </source>
</evidence>
<dbReference type="InterPro" id="IPR036291">
    <property type="entry name" value="NAD(P)-bd_dom_sf"/>
</dbReference>
<dbReference type="SUPFAM" id="SSF51735">
    <property type="entry name" value="NAD(P)-binding Rossmann-fold domains"/>
    <property type="match status" value="1"/>
</dbReference>
<evidence type="ECO:0000313" key="2">
    <source>
        <dbReference type="EMBL" id="WQC02664.1"/>
    </source>
</evidence>
<dbReference type="Proteomes" id="UP001322481">
    <property type="component" value="Plasmid pMhuNZP2235a"/>
</dbReference>
<dbReference type="RefSeq" id="WP_322419434.1">
    <property type="nucleotide sequence ID" value="NZ_CP139859.1"/>
</dbReference>
<dbReference type="CDD" id="cd05244">
    <property type="entry name" value="BVR-B_like_SDR_a"/>
    <property type="match status" value="1"/>
</dbReference>
<organism evidence="2 3">
    <name type="scientific">Mesorhizobium huakuii</name>
    <dbReference type="NCBI Taxonomy" id="28104"/>
    <lineage>
        <taxon>Bacteria</taxon>
        <taxon>Pseudomonadati</taxon>
        <taxon>Pseudomonadota</taxon>
        <taxon>Alphaproteobacteria</taxon>
        <taxon>Hyphomicrobiales</taxon>
        <taxon>Phyllobacteriaceae</taxon>
        <taxon>Mesorhizobium</taxon>
    </lineage>
</organism>
<reference evidence="2 3" key="1">
    <citation type="submission" date="2023-11" db="EMBL/GenBank/DDBJ databases">
        <authorList>
            <person name="Panchal A.K."/>
            <person name="Meaney J.S."/>
            <person name="Karas B.J."/>
            <person name="diCenzo G.C."/>
        </authorList>
    </citation>
    <scope>NUCLEOTIDE SEQUENCE [LARGE SCALE GENOMIC DNA]</scope>
    <source>
        <strain evidence="2 3">NZP2235</strain>
        <plasmid evidence="2 3">pMhuNZP2235a</plasmid>
    </source>
</reference>
<sequence length="209" mass="22233">MKILVLGATGATGRLIVSKAIAEGHNVVALVRSKAKAGDLAGAELIEGDARDAAALTRAIAGCDAVVSSLGTAMSPFREVTLLSTATRALVGVMERQNIRRLVCITGLGAGDSRGHGGFFFDRLFLPLLLRKVYEDKDRQEDAIRASTLDWTIVRPMILNDKPARGGIKALTDLSGVHGGTIARADVADFVVQQLTADTWLREAPLISW</sequence>
<dbReference type="Pfam" id="PF13460">
    <property type="entry name" value="NAD_binding_10"/>
    <property type="match status" value="1"/>
</dbReference>
<feature type="domain" description="NAD(P)-binding" evidence="1">
    <location>
        <begin position="7"/>
        <end position="197"/>
    </location>
</feature>
<dbReference type="PANTHER" id="PTHR15020:SF50">
    <property type="entry name" value="UPF0659 PROTEIN YMR090W"/>
    <property type="match status" value="1"/>
</dbReference>
<proteinExistence type="predicted"/>
<geneLocation type="plasmid" evidence="2 3">
    <name>pMhuNZP2235a</name>
</geneLocation>
<gene>
    <name evidence="2" type="ORF">U0R22_006918</name>
</gene>
<protein>
    <submittedName>
        <fullName evidence="2">SDR family oxidoreductase</fullName>
    </submittedName>
</protein>
<keyword evidence="2" id="KW-0614">Plasmid</keyword>
<name>A0ABZ0W0C2_9HYPH</name>